<name>A0A1M4VG19_9BACT</name>
<evidence type="ECO:0000313" key="3">
    <source>
        <dbReference type="EMBL" id="SHE67878.1"/>
    </source>
</evidence>
<dbReference type="InterPro" id="IPR020023">
    <property type="entry name" value="PseG"/>
</dbReference>
<reference evidence="3 4" key="1">
    <citation type="submission" date="2016-11" db="EMBL/GenBank/DDBJ databases">
        <authorList>
            <person name="Jaros S."/>
            <person name="Januszkiewicz K."/>
            <person name="Wedrychowicz H."/>
        </authorList>
    </citation>
    <scope>NUCLEOTIDE SEQUENCE [LARGE SCALE GENOMIC DNA]</scope>
    <source>
        <strain evidence="3 4">DSM 18119</strain>
    </source>
</reference>
<dbReference type="EMBL" id="FQUU01000003">
    <property type="protein sequence ID" value="SHE67878.1"/>
    <property type="molecule type" value="Genomic_DNA"/>
</dbReference>
<dbReference type="Gene3D" id="3.40.50.11190">
    <property type="match status" value="1"/>
</dbReference>
<organism evidence="3 4">
    <name type="scientific">Flavisolibacter ginsengisoli DSM 18119</name>
    <dbReference type="NCBI Taxonomy" id="1121884"/>
    <lineage>
        <taxon>Bacteria</taxon>
        <taxon>Pseudomonadati</taxon>
        <taxon>Bacteroidota</taxon>
        <taxon>Chitinophagia</taxon>
        <taxon>Chitinophagales</taxon>
        <taxon>Chitinophagaceae</taxon>
        <taxon>Flavisolibacter</taxon>
    </lineage>
</organism>
<accession>A0A1M4VG19</accession>
<proteinExistence type="predicted"/>
<dbReference type="STRING" id="1121884.SAMN02745131_00845"/>
<dbReference type="Gene3D" id="3.40.50.2000">
    <property type="entry name" value="Glycogen Phosphorylase B"/>
    <property type="match status" value="1"/>
</dbReference>
<keyword evidence="3" id="KW-0378">Hydrolase</keyword>
<gene>
    <name evidence="3" type="ORF">SAMN02745131_00845</name>
</gene>
<feature type="binding site" evidence="2">
    <location>
        <position position="257"/>
    </location>
    <ligand>
        <name>substrate</name>
    </ligand>
</feature>
<dbReference type="RefSeq" id="WP_072833993.1">
    <property type="nucleotide sequence ID" value="NZ_FQUU01000003.1"/>
</dbReference>
<evidence type="ECO:0000313" key="4">
    <source>
        <dbReference type="Proteomes" id="UP000184048"/>
    </source>
</evidence>
<dbReference type="AlphaFoldDB" id="A0A1M4VG19"/>
<protein>
    <submittedName>
        <fullName evidence="3">UDP-2,4-diacetamido-2,4,6-trideoxy-beta-L-altropyranose hydrolase</fullName>
    </submittedName>
</protein>
<feature type="active site" description="Proton acceptor" evidence="1">
    <location>
        <position position="19"/>
    </location>
</feature>
<sequence length="333" mass="37668">MKRRVILRADGNSKIGLGHVHRIYALAQILEPHFDCIINIQEPSSSIYNLFGTKFIVHSLPNSIYGSEAFYNELVNEVTDTDIVVLDGYGFNTEYQRRLKARAYKLVSIDDIHQTHFLSDVIINHSGGITDSDYDYEPDSVLLLGPAYTLIKKEFLHSVRKENLNQFPPSILINFGGADPQNKTLTTLESLLNNFLDFGHLHIIVGSAYLYLKELQQVIKSAVPAVFLHTDCTTEEVISIMHQCNVAILAPSTILFEYVTIRGLAFIEQTADNQKDVYDYFISSQLALPVSYLNEILTSEKVYMAKASKLIANQNKVFDRKSGDRLLKIFLNL</sequence>
<evidence type="ECO:0000256" key="2">
    <source>
        <dbReference type="PIRSR" id="PIRSR620023-2"/>
    </source>
</evidence>
<evidence type="ECO:0000256" key="1">
    <source>
        <dbReference type="PIRSR" id="PIRSR620023-1"/>
    </source>
</evidence>
<dbReference type="GO" id="GO:0016787">
    <property type="term" value="F:hydrolase activity"/>
    <property type="evidence" value="ECO:0007669"/>
    <property type="project" value="UniProtKB-KW"/>
</dbReference>
<keyword evidence="4" id="KW-1185">Reference proteome</keyword>
<dbReference type="NCBIfam" id="TIGR03590">
    <property type="entry name" value="PseG"/>
    <property type="match status" value="1"/>
</dbReference>
<dbReference type="Proteomes" id="UP000184048">
    <property type="component" value="Unassembled WGS sequence"/>
</dbReference>